<gene>
    <name evidence="1" type="ORF">ALAG00032_LOCUS10887</name>
</gene>
<organism evidence="1">
    <name type="scientific">Aureoumbra lagunensis</name>
    <dbReference type="NCBI Taxonomy" id="44058"/>
    <lineage>
        <taxon>Eukaryota</taxon>
        <taxon>Sar</taxon>
        <taxon>Stramenopiles</taxon>
        <taxon>Ochrophyta</taxon>
        <taxon>Pelagophyceae</taxon>
        <taxon>Pelagomonadales</taxon>
        <taxon>Aureoumbra</taxon>
    </lineage>
</organism>
<accession>A0A7S3JZM6</accession>
<name>A0A7S3JZM6_9STRA</name>
<evidence type="ECO:0000313" key="1">
    <source>
        <dbReference type="EMBL" id="CAE0370123.1"/>
    </source>
</evidence>
<proteinExistence type="predicted"/>
<sequence>MKILIAFVVIIAAIVVNFTFLAKRNPIPEHLMGYTLVDKQNFLSDSLVERLLDSTRKSSPIFSTIKEPAVFKTVHDNIGEAVPANLSNSGTAKCPHKLLTLDNTGKRCIFPGRIDVGKHYLMTGGPEARKENVELLTSRVQPFLHYILDYKTNPLTKEMLESPDMVKFAENICPKDKPFLDPFQFNYVLQLPGQTVATHVDAVYFRRASRFHMPQWLLAVMHFSGLFREEFVDQVQIVAYYHRWTDERAGKFLFWNDPVTREPELFSPISKSANSVDGSKVIHAADVYMPWRQPPILPRGNRNTAEYRKGDKKKGEEEHMWEVKSDGELLQTYNESELRFSAVYRCRCFKDKADKDKFDEEQKLEYAWTIDYVLGILRKDLAKRGIVAEDKKLSEFELLEILLSTYVKYPLSPTATIPYNLCAIGEVDALSFLKPVLKMVC</sequence>
<dbReference type="AlphaFoldDB" id="A0A7S3JZM6"/>
<reference evidence="1" key="1">
    <citation type="submission" date="2021-01" db="EMBL/GenBank/DDBJ databases">
        <authorList>
            <person name="Corre E."/>
            <person name="Pelletier E."/>
            <person name="Niang G."/>
            <person name="Scheremetjew M."/>
            <person name="Finn R."/>
            <person name="Kale V."/>
            <person name="Holt S."/>
            <person name="Cochrane G."/>
            <person name="Meng A."/>
            <person name="Brown T."/>
            <person name="Cohen L."/>
        </authorList>
    </citation>
    <scope>NUCLEOTIDE SEQUENCE</scope>
    <source>
        <strain evidence="1">CCMP1510</strain>
    </source>
</reference>
<protein>
    <submittedName>
        <fullName evidence="1">Uncharacterized protein</fullName>
    </submittedName>
</protein>
<dbReference type="EMBL" id="HBIJ01016329">
    <property type="protein sequence ID" value="CAE0370123.1"/>
    <property type="molecule type" value="Transcribed_RNA"/>
</dbReference>